<evidence type="ECO:0000256" key="2">
    <source>
        <dbReference type="PROSITE-ProRule" id="PRU00035"/>
    </source>
</evidence>
<feature type="region of interest" description="Disordered" evidence="4">
    <location>
        <begin position="685"/>
        <end position="728"/>
    </location>
</feature>
<dbReference type="EMBL" id="NCKU01000118">
    <property type="protein sequence ID" value="RWS17105.1"/>
    <property type="molecule type" value="Genomic_DNA"/>
</dbReference>
<dbReference type="CDD" id="cd00200">
    <property type="entry name" value="WD40"/>
    <property type="match status" value="1"/>
</dbReference>
<feature type="compositionally biased region" description="Polar residues" evidence="4">
    <location>
        <begin position="716"/>
        <end position="728"/>
    </location>
</feature>
<reference evidence="6 7" key="1">
    <citation type="journal article" date="2018" name="Gigascience">
        <title>Genomes of trombidid mites reveal novel predicted allergens and laterally-transferred genes associated with secondary metabolism.</title>
        <authorList>
            <person name="Dong X."/>
            <person name="Chaisiri K."/>
            <person name="Xia D."/>
            <person name="Armstrong S.D."/>
            <person name="Fang Y."/>
            <person name="Donnelly M.J."/>
            <person name="Kadowaki T."/>
            <person name="McGarry J.W."/>
            <person name="Darby A.C."/>
            <person name="Makepeace B.L."/>
        </authorList>
    </citation>
    <scope>NUCLEOTIDE SEQUENCE [LARGE SCALE GENOMIC DNA]</scope>
    <source>
        <strain evidence="6">UoL-WK</strain>
    </source>
</reference>
<dbReference type="SMART" id="SM00320">
    <property type="entry name" value="WD40"/>
    <property type="match status" value="8"/>
</dbReference>
<dbReference type="CDD" id="cd05529">
    <property type="entry name" value="Bromo_WDR9_I_like"/>
    <property type="match status" value="1"/>
</dbReference>
<evidence type="ECO:0000256" key="1">
    <source>
        <dbReference type="ARBA" id="ARBA00023117"/>
    </source>
</evidence>
<dbReference type="InterPro" id="IPR052060">
    <property type="entry name" value="Bromo_WD_repeat"/>
</dbReference>
<feature type="compositionally biased region" description="Acidic residues" evidence="4">
    <location>
        <begin position="1293"/>
        <end position="1303"/>
    </location>
</feature>
<evidence type="ECO:0000313" key="7">
    <source>
        <dbReference type="Proteomes" id="UP000285301"/>
    </source>
</evidence>
<feature type="repeat" description="WD" evidence="3">
    <location>
        <begin position="267"/>
        <end position="302"/>
    </location>
</feature>
<proteinExistence type="predicted"/>
<keyword evidence="3" id="KW-0853">WD repeat</keyword>
<keyword evidence="1 2" id="KW-0103">Bromodomain</keyword>
<dbReference type="FunFam" id="1.20.920.10:FF:000066">
    <property type="entry name" value="Transcription initiation factor TFIID subunit 1"/>
    <property type="match status" value="1"/>
</dbReference>
<dbReference type="PROSITE" id="PS50014">
    <property type="entry name" value="BROMODOMAIN_2"/>
    <property type="match status" value="1"/>
</dbReference>
<dbReference type="InterPro" id="IPR036427">
    <property type="entry name" value="Bromodomain-like_sf"/>
</dbReference>
<feature type="region of interest" description="Disordered" evidence="4">
    <location>
        <begin position="637"/>
        <end position="656"/>
    </location>
</feature>
<protein>
    <submittedName>
        <fullName evidence="6">Bromodomain and WD repeat-containing protein 3-like protein</fullName>
    </submittedName>
</protein>
<dbReference type="GO" id="GO:0005634">
    <property type="term" value="C:nucleus"/>
    <property type="evidence" value="ECO:0007669"/>
    <property type="project" value="TreeGrafter"/>
</dbReference>
<comment type="caution">
    <text evidence="6">The sequence shown here is derived from an EMBL/GenBank/DDBJ whole genome shotgun (WGS) entry which is preliminary data.</text>
</comment>
<dbReference type="SUPFAM" id="SSF47370">
    <property type="entry name" value="Bromodomain"/>
    <property type="match status" value="1"/>
</dbReference>
<dbReference type="STRING" id="1965070.A0A3S3SM87"/>
<sequence length="1320" mass="150868">MAENAYLTPEELRMKKELFFLIYKLLANSECQRAANALREEIELYDLLPKRIDWLGNEHSISLEEMERNYSHIKGDHLLKICSRICEVIDKEIPPAVPGVHSLLGDGSQSLLRRKSSAPRLNACSALNARVHGAPLLPSVSSLSNYPSNIVSTLIARQNNGPSTINHTIPTKLYSKQQMHKRQLGHLSSVYCITFDRSGKYIITGADDLLVKIWSATDARLLATLRGHAAEITDLSVNYENTLLAAGSCDKMIRVWCLKTTSPVCILTGHTGQITSLKFCPLSRDNNRYLISTANDGCVCFWRWNASTNEFQTKPIKFNEKTKNGVQLICSSFSGGGAFLAVGSTDHCVRVYHLAGPDGPEKILEIEAHADQVDSLQFSNLGFRFVSGSKDGTASIWWYERQTWRSLTLNMNERLPGQPPPSDSDGRVRVNMVCWTCDDAYVITAVSDNSLKVWDSNTAKLIAILNNHEDDVFVVEAHPTDPRVFLSGGHDGRIILWDVVLRSPIKVFLNQIEGQGHGAIFDCKFSPDGQFFASTDSHGHITIYGFGSNERYKKVPKEVFFHTDYRPLIRDAHHYVIDEQTQCAPHLMPPPFLVDIDGNPYEPIIQRLVPGRENCNDEQLVPYISIQNERGIAEVLEPVSRPHDENQQGNDGDERPTIDYMIERLQQEQDRQRVNYEHGYAALPSTVNGLRRNNHSQSSEDPLRRVRGPGDVEGVRQSSGSWQSRDGNTSTPYWTRRIVVKPLHYSYVIKLQQQVSKFASLEEEFYFREQKRKPLVLPSTIKETLSKERVTRRKRRISQQRLGVVSRNNTSRSSRNTQNRRHSGIIDYENPEDLSTPEESGSNFSESAADSWEESSSESESESEEEEDDGWNFGNDAESSRRTKVKENKKFNGKRPKKTRRNDDSSSEGASSSKAHEESDSDSAHHTNHSDSDVSLVKVNSKVKVKPQIKITKYPDWLICVYPKRSPYFPQIGDEVVYIRVAHEHYLETVRKNKEYKLHARTQAVKRKNMKEEQLVKVTNIKYQLELSCSPIVLAILTLVVLDDDGKETNETFTVRYHDMPDVLDFLVLKQIYEDSIARDWKVKDRFKSIIDDKWWFGTIVNKEATKNNSYFQSLRVLWDSKEEELMSPWDLEQIDQHGDVKLENEGIPVSTNDRTPFYTPKNGEWPEHGMDYECDRIISGLEKIMETSWAEHFSAPVDLNKDCDYASLVPYPIDLSTIKARLENRMYRRLDAVKFDVNFIEHNAKASNEKGSDIRVKARLITTLCLRFIDDFNCDDPYIYIQEISQNKEMYESTENEDEENINGETSRNGRSSRKRKVF</sequence>
<dbReference type="PROSITE" id="PS50082">
    <property type="entry name" value="WD_REPEATS_2"/>
    <property type="match status" value="6"/>
</dbReference>
<dbReference type="GO" id="GO:0006357">
    <property type="term" value="P:regulation of transcription by RNA polymerase II"/>
    <property type="evidence" value="ECO:0007669"/>
    <property type="project" value="TreeGrafter"/>
</dbReference>
<feature type="compositionally biased region" description="Basic and acidic residues" evidence="4">
    <location>
        <begin position="914"/>
        <end position="932"/>
    </location>
</feature>
<dbReference type="Gene3D" id="2.130.10.10">
    <property type="entry name" value="YVTN repeat-like/Quinoprotein amine dehydrogenase"/>
    <property type="match status" value="2"/>
</dbReference>
<dbReference type="PANTHER" id="PTHR16266:SF17">
    <property type="entry name" value="BRWD3"/>
    <property type="match status" value="1"/>
</dbReference>
<evidence type="ECO:0000256" key="4">
    <source>
        <dbReference type="SAM" id="MobiDB-lite"/>
    </source>
</evidence>
<dbReference type="Pfam" id="PF00439">
    <property type="entry name" value="Bromodomain"/>
    <property type="match status" value="1"/>
</dbReference>
<feature type="compositionally biased region" description="Basic residues" evidence="4">
    <location>
        <begin position="891"/>
        <end position="900"/>
    </location>
</feature>
<organism evidence="6 7">
    <name type="scientific">Dinothrombium tinctorium</name>
    <dbReference type="NCBI Taxonomy" id="1965070"/>
    <lineage>
        <taxon>Eukaryota</taxon>
        <taxon>Metazoa</taxon>
        <taxon>Ecdysozoa</taxon>
        <taxon>Arthropoda</taxon>
        <taxon>Chelicerata</taxon>
        <taxon>Arachnida</taxon>
        <taxon>Acari</taxon>
        <taxon>Acariformes</taxon>
        <taxon>Trombidiformes</taxon>
        <taxon>Prostigmata</taxon>
        <taxon>Anystina</taxon>
        <taxon>Parasitengona</taxon>
        <taxon>Trombidioidea</taxon>
        <taxon>Trombidiidae</taxon>
        <taxon>Dinothrombium</taxon>
    </lineage>
</organism>
<dbReference type="InterPro" id="IPR057451">
    <property type="entry name" value="BRWD/PHIP_AD"/>
</dbReference>
<dbReference type="Gene3D" id="1.20.920.10">
    <property type="entry name" value="Bromodomain-like"/>
    <property type="match status" value="1"/>
</dbReference>
<dbReference type="SUPFAM" id="SSF50978">
    <property type="entry name" value="WD40 repeat-like"/>
    <property type="match status" value="1"/>
</dbReference>
<dbReference type="InterPro" id="IPR001680">
    <property type="entry name" value="WD40_rpt"/>
</dbReference>
<dbReference type="SMART" id="SM00297">
    <property type="entry name" value="BROMO"/>
    <property type="match status" value="1"/>
</dbReference>
<dbReference type="InterPro" id="IPR015943">
    <property type="entry name" value="WD40/YVTN_repeat-like_dom_sf"/>
</dbReference>
<feature type="repeat" description="WD" evidence="3">
    <location>
        <begin position="183"/>
        <end position="224"/>
    </location>
</feature>
<feature type="compositionally biased region" description="Low complexity" evidence="4">
    <location>
        <begin position="806"/>
        <end position="817"/>
    </location>
</feature>
<feature type="region of interest" description="Disordered" evidence="4">
    <location>
        <begin position="787"/>
        <end position="935"/>
    </location>
</feature>
<evidence type="ECO:0000313" key="6">
    <source>
        <dbReference type="EMBL" id="RWS17105.1"/>
    </source>
</evidence>
<feature type="repeat" description="WD" evidence="3">
    <location>
        <begin position="366"/>
        <end position="397"/>
    </location>
</feature>
<dbReference type="Proteomes" id="UP000285301">
    <property type="component" value="Unassembled WGS sequence"/>
</dbReference>
<dbReference type="GO" id="GO:0008360">
    <property type="term" value="P:regulation of cell shape"/>
    <property type="evidence" value="ECO:0007669"/>
    <property type="project" value="TreeGrafter"/>
</dbReference>
<dbReference type="InterPro" id="IPR001487">
    <property type="entry name" value="Bromodomain"/>
</dbReference>
<evidence type="ECO:0000256" key="3">
    <source>
        <dbReference type="PROSITE-ProRule" id="PRU00221"/>
    </source>
</evidence>
<dbReference type="PANTHER" id="PTHR16266">
    <property type="entry name" value="WD REPEAT DOMAIN 9"/>
    <property type="match status" value="1"/>
</dbReference>
<dbReference type="InterPro" id="IPR057452">
    <property type="entry name" value="BRWD/PHIP_N"/>
</dbReference>
<feature type="repeat" description="WD" evidence="3">
    <location>
        <begin position="430"/>
        <end position="464"/>
    </location>
</feature>
<dbReference type="GO" id="GO:0007010">
    <property type="term" value="P:cytoskeleton organization"/>
    <property type="evidence" value="ECO:0007669"/>
    <property type="project" value="TreeGrafter"/>
</dbReference>
<feature type="compositionally biased region" description="Basic and acidic residues" evidence="4">
    <location>
        <begin position="640"/>
        <end position="656"/>
    </location>
</feature>
<dbReference type="InterPro" id="IPR036322">
    <property type="entry name" value="WD40_repeat_dom_sf"/>
</dbReference>
<name>A0A3S3SM87_9ACAR</name>
<feature type="compositionally biased region" description="Basic and acidic residues" evidence="4">
    <location>
        <begin position="701"/>
        <end position="714"/>
    </location>
</feature>
<evidence type="ECO:0000259" key="5">
    <source>
        <dbReference type="PROSITE" id="PS50014"/>
    </source>
</evidence>
<feature type="compositionally biased region" description="Basic and acidic residues" evidence="4">
    <location>
        <begin position="878"/>
        <end position="890"/>
    </location>
</feature>
<gene>
    <name evidence="6" type="ORF">B4U79_12552</name>
</gene>
<feature type="repeat" description="WD" evidence="3">
    <location>
        <begin position="225"/>
        <end position="266"/>
    </location>
</feature>
<feature type="compositionally biased region" description="Acidic residues" evidence="4">
    <location>
        <begin position="851"/>
        <end position="870"/>
    </location>
</feature>
<feature type="domain" description="Bromo" evidence="5">
    <location>
        <begin position="1186"/>
        <end position="1256"/>
    </location>
</feature>
<dbReference type="Pfam" id="PF00400">
    <property type="entry name" value="WD40"/>
    <property type="match status" value="7"/>
</dbReference>
<dbReference type="Pfam" id="PF25437">
    <property type="entry name" value="BRWD1_N"/>
    <property type="match status" value="1"/>
</dbReference>
<keyword evidence="7" id="KW-1185">Reference proteome</keyword>
<accession>A0A3S3SM87</accession>
<dbReference type="OrthoDB" id="10265743at2759"/>
<feature type="repeat" description="WD" evidence="3">
    <location>
        <begin position="465"/>
        <end position="499"/>
    </location>
</feature>
<dbReference type="PROSITE" id="PS50294">
    <property type="entry name" value="WD_REPEATS_REGION"/>
    <property type="match status" value="4"/>
</dbReference>
<feature type="region of interest" description="Disordered" evidence="4">
    <location>
        <begin position="1292"/>
        <end position="1320"/>
    </location>
</feature>
<dbReference type="Pfam" id="PF25313">
    <property type="entry name" value="BRWD_AD"/>
    <property type="match status" value="1"/>
</dbReference>